<keyword evidence="1" id="KW-0732">Signal</keyword>
<accession>A0ABX3A1Q2</accession>
<evidence type="ECO:0000313" key="3">
    <source>
        <dbReference type="Proteomes" id="UP000094329"/>
    </source>
</evidence>
<comment type="caution">
    <text evidence="2">The sequence shown here is derived from an EMBL/GenBank/DDBJ whole genome shotgun (WGS) entry which is preliminary data.</text>
</comment>
<gene>
    <name evidence="2" type="ORF">BGC07_05080</name>
</gene>
<dbReference type="EMBL" id="MDTU01000001">
    <property type="protein sequence ID" value="ODN42420.1"/>
    <property type="molecule type" value="Genomic_DNA"/>
</dbReference>
<dbReference type="Proteomes" id="UP000094329">
    <property type="component" value="Unassembled WGS sequence"/>
</dbReference>
<keyword evidence="3" id="KW-1185">Reference proteome</keyword>
<feature type="chain" id="PRO_5047347813" evidence="1">
    <location>
        <begin position="24"/>
        <end position="135"/>
    </location>
</feature>
<organism evidence="2 3">
    <name type="scientific">Piscirickettsia litoralis</name>
    <dbReference type="NCBI Taxonomy" id="1891921"/>
    <lineage>
        <taxon>Bacteria</taxon>
        <taxon>Pseudomonadati</taxon>
        <taxon>Pseudomonadota</taxon>
        <taxon>Gammaproteobacteria</taxon>
        <taxon>Thiotrichales</taxon>
        <taxon>Piscirickettsiaceae</taxon>
        <taxon>Piscirickettsia</taxon>
    </lineage>
</organism>
<protein>
    <submittedName>
        <fullName evidence="2">Uncharacterized protein</fullName>
    </submittedName>
</protein>
<sequence length="135" mass="14247">MERECKKLLGIAVLGLFTAASYATPQISSTYTFEPNKPVTINNPLFFSISASCKISVANPVTLHGVMLKGSGKLNGKNVGSGLDEIVNNGDVMSISASGLAKVQITNTGSDTVTADCSLGKSSTKAYEKYQFFNK</sequence>
<name>A0ABX3A1Q2_9GAMM</name>
<evidence type="ECO:0000313" key="2">
    <source>
        <dbReference type="EMBL" id="ODN42420.1"/>
    </source>
</evidence>
<feature type="signal peptide" evidence="1">
    <location>
        <begin position="1"/>
        <end position="23"/>
    </location>
</feature>
<evidence type="ECO:0000256" key="1">
    <source>
        <dbReference type="SAM" id="SignalP"/>
    </source>
</evidence>
<proteinExistence type="predicted"/>
<reference evidence="2 3" key="1">
    <citation type="submission" date="2016-08" db="EMBL/GenBank/DDBJ databases">
        <title>Draft genome sequence of Candidatus Piscirickettsia litoralis, from seawater.</title>
        <authorList>
            <person name="Wan X."/>
            <person name="Lee A.J."/>
            <person name="Hou S."/>
            <person name="Donachie S.P."/>
        </authorList>
    </citation>
    <scope>NUCLEOTIDE SEQUENCE [LARGE SCALE GENOMIC DNA]</scope>
    <source>
        <strain evidence="2 3">Y2</strain>
    </source>
</reference>